<comment type="caution">
    <text evidence="5">Lacks conserved residue(s) required for the propagation of feature annotation.</text>
</comment>
<comment type="caution">
    <text evidence="7">The sequence shown here is derived from an EMBL/GenBank/DDBJ whole genome shotgun (WGS) entry which is preliminary data.</text>
</comment>
<dbReference type="Gene3D" id="2.10.25.10">
    <property type="entry name" value="Laminin"/>
    <property type="match status" value="3"/>
</dbReference>
<evidence type="ECO:0000256" key="4">
    <source>
        <dbReference type="ARBA" id="ARBA00023180"/>
    </source>
</evidence>
<evidence type="ECO:0000256" key="5">
    <source>
        <dbReference type="PROSITE-ProRule" id="PRU00076"/>
    </source>
</evidence>
<evidence type="ECO:0000256" key="3">
    <source>
        <dbReference type="ARBA" id="ARBA00023157"/>
    </source>
</evidence>
<dbReference type="PROSITE" id="PS01187">
    <property type="entry name" value="EGF_CA"/>
    <property type="match status" value="1"/>
</dbReference>
<evidence type="ECO:0000256" key="1">
    <source>
        <dbReference type="ARBA" id="ARBA00022536"/>
    </source>
</evidence>
<dbReference type="InterPro" id="IPR013032">
    <property type="entry name" value="EGF-like_CS"/>
</dbReference>
<feature type="domain" description="EGF-like" evidence="6">
    <location>
        <begin position="227"/>
        <end position="283"/>
    </location>
</feature>
<evidence type="ECO:0000256" key="2">
    <source>
        <dbReference type="ARBA" id="ARBA00022737"/>
    </source>
</evidence>
<feature type="disulfide bond" evidence="5">
    <location>
        <begin position="89"/>
        <end position="98"/>
    </location>
</feature>
<dbReference type="SMART" id="SM00181">
    <property type="entry name" value="EGF"/>
    <property type="match status" value="2"/>
</dbReference>
<dbReference type="PROSITE" id="PS01186">
    <property type="entry name" value="EGF_2"/>
    <property type="match status" value="1"/>
</dbReference>
<gene>
    <name evidence="7" type="ORF">P7K49_035598</name>
</gene>
<dbReference type="Pfam" id="PF12661">
    <property type="entry name" value="hEGF"/>
    <property type="match status" value="1"/>
</dbReference>
<dbReference type="SUPFAM" id="SSF57196">
    <property type="entry name" value="EGF/Laminin"/>
    <property type="match status" value="1"/>
</dbReference>
<dbReference type="InterPro" id="IPR000152">
    <property type="entry name" value="EGF-type_Asp/Asn_hydroxyl_site"/>
</dbReference>
<proteinExistence type="predicted"/>
<dbReference type="SMART" id="SM00179">
    <property type="entry name" value="EGF_CA"/>
    <property type="match status" value="3"/>
</dbReference>
<dbReference type="PROSITE" id="PS00010">
    <property type="entry name" value="ASX_HYDROXYL"/>
    <property type="match status" value="1"/>
</dbReference>
<dbReference type="InterPro" id="IPR018097">
    <property type="entry name" value="EGF_Ca-bd_CS"/>
</dbReference>
<protein>
    <recommendedName>
        <fullName evidence="6">EGF-like domain-containing protein</fullName>
    </recommendedName>
</protein>
<dbReference type="InterPro" id="IPR009030">
    <property type="entry name" value="Growth_fac_rcpt_cys_sf"/>
</dbReference>
<dbReference type="InterPro" id="IPR051022">
    <property type="entry name" value="Notch_Cell-Fate_Det"/>
</dbReference>
<evidence type="ECO:0000259" key="6">
    <source>
        <dbReference type="PROSITE" id="PS50026"/>
    </source>
</evidence>
<dbReference type="PROSITE" id="PS50026">
    <property type="entry name" value="EGF_3"/>
    <property type="match status" value="3"/>
</dbReference>
<keyword evidence="1 5" id="KW-0245">EGF-like domain</keyword>
<keyword evidence="4" id="KW-0325">Glycoprotein</keyword>
<sequence>MADLFSRTKHHKLLHAIIPSNSCSALCSFPHAHQKLISITIQRKIILDNRTFDKYSSVNCELEIDECWSQPCLNGARCRDALGAYFCDCASGFRGDHCELNIDECASLPCLHGGLCVDGENRQVTGQHKDRQTIMEVSTQYLQRKRRLTLYTYFTVCKKHQDQNDTRFDSDGNKMIETISSDHDSTTTEHNGKNKDLADALQLNTFDLAGSLNFSPAGYTGVQCEIDINECSSNPCQSDGECVELSSEKQYGHIVGLPSSFSYHEASGYVCICQPGFTGEAKEMGYDLTSWHFMADHGFNQMVY</sequence>
<organism evidence="7 8">
    <name type="scientific">Saguinus oedipus</name>
    <name type="common">Cotton-top tamarin</name>
    <name type="synonym">Oedipomidas oedipus</name>
    <dbReference type="NCBI Taxonomy" id="9490"/>
    <lineage>
        <taxon>Eukaryota</taxon>
        <taxon>Metazoa</taxon>
        <taxon>Chordata</taxon>
        <taxon>Craniata</taxon>
        <taxon>Vertebrata</taxon>
        <taxon>Euteleostomi</taxon>
        <taxon>Mammalia</taxon>
        <taxon>Eutheria</taxon>
        <taxon>Euarchontoglires</taxon>
        <taxon>Primates</taxon>
        <taxon>Haplorrhini</taxon>
        <taxon>Platyrrhini</taxon>
        <taxon>Cebidae</taxon>
        <taxon>Callitrichinae</taxon>
        <taxon>Saguinus</taxon>
    </lineage>
</organism>
<keyword evidence="8" id="KW-1185">Reference proteome</keyword>
<keyword evidence="2" id="KW-0677">Repeat</keyword>
<feature type="domain" description="EGF-like" evidence="6">
    <location>
        <begin position="101"/>
        <end position="130"/>
    </location>
</feature>
<dbReference type="PANTHER" id="PTHR24049">
    <property type="entry name" value="CRUMBS FAMILY MEMBER"/>
    <property type="match status" value="1"/>
</dbReference>
<dbReference type="Pfam" id="PF00008">
    <property type="entry name" value="EGF"/>
    <property type="match status" value="1"/>
</dbReference>
<dbReference type="Proteomes" id="UP001266305">
    <property type="component" value="Unassembled WGS sequence"/>
</dbReference>
<accession>A0ABQ9TN64</accession>
<dbReference type="SUPFAM" id="SSF57184">
    <property type="entry name" value="Growth factor receptor domain"/>
    <property type="match status" value="1"/>
</dbReference>
<dbReference type="CDD" id="cd00054">
    <property type="entry name" value="EGF_CA"/>
    <property type="match status" value="2"/>
</dbReference>
<name>A0ABQ9TN64_SAGOE</name>
<dbReference type="InterPro" id="IPR001881">
    <property type="entry name" value="EGF-like_Ca-bd_dom"/>
</dbReference>
<evidence type="ECO:0000313" key="8">
    <source>
        <dbReference type="Proteomes" id="UP001266305"/>
    </source>
</evidence>
<dbReference type="PROSITE" id="PS00022">
    <property type="entry name" value="EGF_1"/>
    <property type="match status" value="1"/>
</dbReference>
<dbReference type="PANTHER" id="PTHR24049:SF1">
    <property type="entry name" value="PROTEIN CRUMBS HOMOLOG 1"/>
    <property type="match status" value="1"/>
</dbReference>
<evidence type="ECO:0000313" key="7">
    <source>
        <dbReference type="EMBL" id="KAK2086173.1"/>
    </source>
</evidence>
<reference evidence="7 8" key="1">
    <citation type="submission" date="2023-05" db="EMBL/GenBank/DDBJ databases">
        <title>B98-5 Cell Line De Novo Hybrid Assembly: An Optical Mapping Approach.</title>
        <authorList>
            <person name="Kananen K."/>
            <person name="Auerbach J.A."/>
            <person name="Kautto E."/>
            <person name="Blachly J.S."/>
        </authorList>
    </citation>
    <scope>NUCLEOTIDE SEQUENCE [LARGE SCALE GENOMIC DNA]</scope>
    <source>
        <strain evidence="7">B95-8</strain>
        <tissue evidence="7">Cell line</tissue>
    </source>
</reference>
<dbReference type="InterPro" id="IPR000742">
    <property type="entry name" value="EGF"/>
</dbReference>
<keyword evidence="3 5" id="KW-1015">Disulfide bond</keyword>
<dbReference type="PRINTS" id="PR00010">
    <property type="entry name" value="EGFBLOOD"/>
</dbReference>
<dbReference type="EMBL" id="JASSZA010000020">
    <property type="protein sequence ID" value="KAK2086173.1"/>
    <property type="molecule type" value="Genomic_DNA"/>
</dbReference>
<feature type="domain" description="EGF-like" evidence="6">
    <location>
        <begin position="63"/>
        <end position="99"/>
    </location>
</feature>